<dbReference type="AlphaFoldDB" id="A0A8H4T351"/>
<comment type="caution">
    <text evidence="1">The sequence shown here is derived from an EMBL/GenBank/DDBJ whole genome shotgun (WGS) entry which is preliminary data.</text>
</comment>
<name>A0A8H4T351_9HYPO</name>
<proteinExistence type="predicted"/>
<reference evidence="1" key="2">
    <citation type="submission" date="2020-05" db="EMBL/GenBank/DDBJ databases">
        <authorList>
            <person name="Kim H.-S."/>
            <person name="Proctor R.H."/>
            <person name="Brown D.W."/>
        </authorList>
    </citation>
    <scope>NUCLEOTIDE SEQUENCE</scope>
    <source>
        <strain evidence="1">NRRL 20472</strain>
    </source>
</reference>
<dbReference type="EMBL" id="JABEXW010000967">
    <property type="protein sequence ID" value="KAF4950445.1"/>
    <property type="molecule type" value="Genomic_DNA"/>
</dbReference>
<protein>
    <submittedName>
        <fullName evidence="1">Uncharacterized protein</fullName>
    </submittedName>
</protein>
<sequence>MKPKSSGKDEDEPEIVLKKERSLSVSFARSLSYITADDQKEGHKTGHQIMSLSDIGKAYRDHIAGLTEAEREAELLQTYTAEELRESKKGTSPDVAFAYLLETVGFI</sequence>
<evidence type="ECO:0000313" key="1">
    <source>
        <dbReference type="EMBL" id="KAF4950445.1"/>
    </source>
</evidence>
<keyword evidence="2" id="KW-1185">Reference proteome</keyword>
<gene>
    <name evidence="1" type="ORF">FSARC_13181</name>
</gene>
<evidence type="ECO:0000313" key="2">
    <source>
        <dbReference type="Proteomes" id="UP000622797"/>
    </source>
</evidence>
<organism evidence="1 2">
    <name type="scientific">Fusarium sarcochroum</name>
    <dbReference type="NCBI Taxonomy" id="1208366"/>
    <lineage>
        <taxon>Eukaryota</taxon>
        <taxon>Fungi</taxon>
        <taxon>Dikarya</taxon>
        <taxon>Ascomycota</taxon>
        <taxon>Pezizomycotina</taxon>
        <taxon>Sordariomycetes</taxon>
        <taxon>Hypocreomycetidae</taxon>
        <taxon>Hypocreales</taxon>
        <taxon>Nectriaceae</taxon>
        <taxon>Fusarium</taxon>
        <taxon>Fusarium lateritium species complex</taxon>
    </lineage>
</organism>
<reference evidence="1" key="1">
    <citation type="journal article" date="2020" name="BMC Genomics">
        <title>Correction to: Identification and distribution of gene clusters required for synthesis of sphingolipid metabolism inhibitors in diverse species of the filamentous fungus Fusarium.</title>
        <authorList>
            <person name="Kim H.S."/>
            <person name="Lohmar J.M."/>
            <person name="Busman M."/>
            <person name="Brown D.W."/>
            <person name="Naumann T.A."/>
            <person name="Divon H.H."/>
            <person name="Lysoe E."/>
            <person name="Uhlig S."/>
            <person name="Proctor R.H."/>
        </authorList>
    </citation>
    <scope>NUCLEOTIDE SEQUENCE</scope>
    <source>
        <strain evidence="1">NRRL 20472</strain>
    </source>
</reference>
<dbReference type="Proteomes" id="UP000622797">
    <property type="component" value="Unassembled WGS sequence"/>
</dbReference>
<accession>A0A8H4T351</accession>